<sequence length="440" mass="50233">MLVAWTSAGNCARIYNDGVGRSITLSLPVEFKNDYHVKLDTEDVWAGLMLHWLLEDAEERQQVLELPEDARSQSKRLQFALRQRNKRMAGTGQEAWNHACNLCCWITVNTSGQQGFLRSTVTDGVTIGRPACSSHDCESPLKSVKDRFCPAHADQDLLCVVTTCSCPAEKGYRTCADEKHRRLEDYNSEKEKAMFQLKERLARLRTSQPREGIPQGAEDTGRDEEVIIGQDGVCDTDKPEEGNQKLRARFGRRRSHNEELCVASCGVIIGRETFYGSEAPTKVVSFWKKLFPTQRSLPGVLWHDNNCRIVAMLNNPARPDKYFENSALPVDVFHFKCKHKKTDDHCNEHCNPANWSELYTPEGTWRFNSSAAEQANAWIGGYQTIVREMQADRYDFFLDEMIKRRNRNLISDLEKRNTNPFLIPREVLLCEDPPQLLAAT</sequence>
<evidence type="ECO:0000313" key="2">
    <source>
        <dbReference type="EMBL" id="KAF4617675.1"/>
    </source>
</evidence>
<dbReference type="EMBL" id="JAACJL010000030">
    <property type="protein sequence ID" value="KAF4617675.1"/>
    <property type="molecule type" value="Genomic_DNA"/>
</dbReference>
<keyword evidence="3" id="KW-1185">Reference proteome</keyword>
<dbReference type="AlphaFoldDB" id="A0A8H4QUF2"/>
<evidence type="ECO:0000313" key="3">
    <source>
        <dbReference type="Proteomes" id="UP000521872"/>
    </source>
</evidence>
<proteinExistence type="predicted"/>
<dbReference type="Pfam" id="PF18721">
    <property type="entry name" value="CxC6"/>
    <property type="match status" value="1"/>
</dbReference>
<comment type="caution">
    <text evidence="2">The sequence shown here is derived from an EMBL/GenBank/DDBJ whole genome shotgun (WGS) entry which is preliminary data.</text>
</comment>
<accession>A0A8H4QUF2</accession>
<reference evidence="2 3" key="1">
    <citation type="submission" date="2019-12" db="EMBL/GenBank/DDBJ databases">
        <authorList>
            <person name="Floudas D."/>
            <person name="Bentzer J."/>
            <person name="Ahren D."/>
            <person name="Johansson T."/>
            <person name="Persson P."/>
            <person name="Tunlid A."/>
        </authorList>
    </citation>
    <scope>NUCLEOTIDE SEQUENCE [LARGE SCALE GENOMIC DNA]</scope>
    <source>
        <strain evidence="2 3">CBS 102.39</strain>
    </source>
</reference>
<dbReference type="InterPro" id="IPR040898">
    <property type="entry name" value="CxC6"/>
</dbReference>
<organism evidence="2 3">
    <name type="scientific">Agrocybe pediades</name>
    <dbReference type="NCBI Taxonomy" id="84607"/>
    <lineage>
        <taxon>Eukaryota</taxon>
        <taxon>Fungi</taxon>
        <taxon>Dikarya</taxon>
        <taxon>Basidiomycota</taxon>
        <taxon>Agaricomycotina</taxon>
        <taxon>Agaricomycetes</taxon>
        <taxon>Agaricomycetidae</taxon>
        <taxon>Agaricales</taxon>
        <taxon>Agaricineae</taxon>
        <taxon>Strophariaceae</taxon>
        <taxon>Agrocybe</taxon>
    </lineage>
</organism>
<dbReference type="Proteomes" id="UP000521872">
    <property type="component" value="Unassembled WGS sequence"/>
</dbReference>
<protein>
    <recommendedName>
        <fullName evidence="1">CxC6 like cysteine cluster associated with KDZ domain-containing protein</fullName>
    </recommendedName>
</protein>
<feature type="domain" description="CxC6 like cysteine cluster associated with KDZ" evidence="1">
    <location>
        <begin position="121"/>
        <end position="185"/>
    </location>
</feature>
<gene>
    <name evidence="2" type="ORF">D9613_005656</name>
</gene>
<name>A0A8H4QUF2_9AGAR</name>
<evidence type="ECO:0000259" key="1">
    <source>
        <dbReference type="Pfam" id="PF18721"/>
    </source>
</evidence>